<organism evidence="8">
    <name type="scientific">marine metagenome</name>
    <dbReference type="NCBI Taxonomy" id="408172"/>
    <lineage>
        <taxon>unclassified sequences</taxon>
        <taxon>metagenomes</taxon>
        <taxon>ecological metagenomes</taxon>
    </lineage>
</organism>
<dbReference type="GO" id="GO:0009099">
    <property type="term" value="P:L-valine biosynthetic process"/>
    <property type="evidence" value="ECO:0007669"/>
    <property type="project" value="TreeGrafter"/>
</dbReference>
<dbReference type="Pfam" id="PF02775">
    <property type="entry name" value="TPP_enzyme_C"/>
    <property type="match status" value="1"/>
</dbReference>
<evidence type="ECO:0000259" key="6">
    <source>
        <dbReference type="Pfam" id="PF02775"/>
    </source>
</evidence>
<comment type="similarity">
    <text evidence="2 4">Belongs to the TPP enzyme family.</text>
</comment>
<dbReference type="PANTHER" id="PTHR18968">
    <property type="entry name" value="THIAMINE PYROPHOSPHATE ENZYMES"/>
    <property type="match status" value="1"/>
</dbReference>
<evidence type="ECO:0000259" key="5">
    <source>
        <dbReference type="Pfam" id="PF00205"/>
    </source>
</evidence>
<dbReference type="PROSITE" id="PS00187">
    <property type="entry name" value="TPP_ENZYMES"/>
    <property type="match status" value="1"/>
</dbReference>
<dbReference type="GO" id="GO:0000287">
    <property type="term" value="F:magnesium ion binding"/>
    <property type="evidence" value="ECO:0007669"/>
    <property type="project" value="InterPro"/>
</dbReference>
<dbReference type="Pfam" id="PF00205">
    <property type="entry name" value="TPP_enzyme_M"/>
    <property type="match status" value="1"/>
</dbReference>
<dbReference type="InterPro" id="IPR011766">
    <property type="entry name" value="TPP_enzyme_TPP-bd"/>
</dbReference>
<reference evidence="8" key="1">
    <citation type="submission" date="2018-05" db="EMBL/GenBank/DDBJ databases">
        <authorList>
            <person name="Lanie J.A."/>
            <person name="Ng W.-L."/>
            <person name="Kazmierczak K.M."/>
            <person name="Andrzejewski T.M."/>
            <person name="Davidsen T.M."/>
            <person name="Wayne K.J."/>
            <person name="Tettelin H."/>
            <person name="Glass J.I."/>
            <person name="Rusch D."/>
            <person name="Podicherti R."/>
            <person name="Tsui H.-C.T."/>
            <person name="Winkler M.E."/>
        </authorList>
    </citation>
    <scope>NUCLEOTIDE SEQUENCE</scope>
</reference>
<dbReference type="SUPFAM" id="SSF52467">
    <property type="entry name" value="DHS-like NAD/FAD-binding domain"/>
    <property type="match status" value="1"/>
</dbReference>
<evidence type="ECO:0000256" key="1">
    <source>
        <dbReference type="ARBA" id="ARBA00001964"/>
    </source>
</evidence>
<feature type="domain" description="Thiamine pyrophosphate enzyme N-terminal TPP-binding" evidence="7">
    <location>
        <begin position="4"/>
        <end position="115"/>
    </location>
</feature>
<dbReference type="GO" id="GO:0005948">
    <property type="term" value="C:acetolactate synthase complex"/>
    <property type="evidence" value="ECO:0007669"/>
    <property type="project" value="TreeGrafter"/>
</dbReference>
<dbReference type="Gene3D" id="3.40.50.970">
    <property type="match status" value="2"/>
</dbReference>
<gene>
    <name evidence="8" type="ORF">METZ01_LOCUS1448</name>
</gene>
<dbReference type="AlphaFoldDB" id="A0A381N3H6"/>
<dbReference type="GO" id="GO:0030976">
    <property type="term" value="F:thiamine pyrophosphate binding"/>
    <property type="evidence" value="ECO:0007669"/>
    <property type="project" value="InterPro"/>
</dbReference>
<dbReference type="EMBL" id="UINC01000077">
    <property type="protein sequence ID" value="SUZ48594.1"/>
    <property type="molecule type" value="Genomic_DNA"/>
</dbReference>
<proteinExistence type="inferred from homology"/>
<dbReference type="GO" id="GO:0003984">
    <property type="term" value="F:acetolactate synthase activity"/>
    <property type="evidence" value="ECO:0007669"/>
    <property type="project" value="TreeGrafter"/>
</dbReference>
<protein>
    <recommendedName>
        <fullName evidence="9">Acetolactate synthase</fullName>
    </recommendedName>
</protein>
<evidence type="ECO:0000259" key="7">
    <source>
        <dbReference type="Pfam" id="PF02776"/>
    </source>
</evidence>
<comment type="cofactor">
    <cofactor evidence="1">
        <name>thiamine diphosphate</name>
        <dbReference type="ChEBI" id="CHEBI:58937"/>
    </cofactor>
</comment>
<dbReference type="InterPro" id="IPR029035">
    <property type="entry name" value="DHS-like_NAD/FAD-binding_dom"/>
</dbReference>
<evidence type="ECO:0000256" key="3">
    <source>
        <dbReference type="ARBA" id="ARBA00023052"/>
    </source>
</evidence>
<dbReference type="Pfam" id="PF02776">
    <property type="entry name" value="TPP_enzyme_N"/>
    <property type="match status" value="1"/>
</dbReference>
<evidence type="ECO:0000256" key="4">
    <source>
        <dbReference type="RuleBase" id="RU362132"/>
    </source>
</evidence>
<evidence type="ECO:0000313" key="8">
    <source>
        <dbReference type="EMBL" id="SUZ48594.1"/>
    </source>
</evidence>
<dbReference type="SUPFAM" id="SSF52518">
    <property type="entry name" value="Thiamin diphosphate-binding fold (THDP-binding)"/>
    <property type="match status" value="2"/>
</dbReference>
<keyword evidence="3 4" id="KW-0786">Thiamine pyrophosphate</keyword>
<evidence type="ECO:0008006" key="9">
    <source>
        <dbReference type="Google" id="ProtNLM"/>
    </source>
</evidence>
<dbReference type="CDD" id="cd00568">
    <property type="entry name" value="TPP_enzymes"/>
    <property type="match status" value="1"/>
</dbReference>
<dbReference type="InterPro" id="IPR029061">
    <property type="entry name" value="THDP-binding"/>
</dbReference>
<sequence>MPKMTGAKYLADTLKAYGVTHVFFVPAVLRKSLAEMDMVGIKRVVTHGEKAAAYMADGYARASNKVGVCMAQSVGAVNLAAGLQDAYLGLSPVLALTGHKSNLQQNRNAYQEIEHSKPFASTTKFSAVVDSVNELPGLLRQAFREATTGAPAPVHLDFEGISGNVVEDGEADLEILLEESFTQRPAFRPEPEPEKVREAAQVLANAQRPVIVAGGGVTSSGAQQELVELAELLNIPVATSLNAKGAIPDNHPLAVGVVGSYSRWCANRVVHEADLVLYIGSHTGSQVTNEWRVPAMGTPVIQIDIDPSELGRTYSAQVALQGDAKASVRRLIEASEPVGERSVWVSRAQELVKEWREEVAPLANSDAVPIIPQRLCTEITNWLPSDAMLVADTGHAGIWTGSMIDMNESTQGYIRCAGSLGWGLSAAIGAKAALPDRPVVCFSGDGGFWYHIAELETAVRNKIPVVTVVNNNHALSQDKRGDERAYEGIEGGSPGDLWQFTDIDLSKVAESMGAFGIRVEKPGDIQSAIEQAIASGRPAVVDVVTDQFNSEAPVPWAP</sequence>
<dbReference type="PANTHER" id="PTHR18968:SF13">
    <property type="entry name" value="ACETOLACTATE SYNTHASE CATALYTIC SUBUNIT, MITOCHONDRIAL"/>
    <property type="match status" value="1"/>
</dbReference>
<dbReference type="InterPro" id="IPR012000">
    <property type="entry name" value="Thiamin_PyroP_enz_cen_dom"/>
</dbReference>
<dbReference type="CDD" id="cd07035">
    <property type="entry name" value="TPP_PYR_POX_like"/>
    <property type="match status" value="1"/>
</dbReference>
<dbReference type="InterPro" id="IPR000399">
    <property type="entry name" value="TPP-bd_CS"/>
</dbReference>
<dbReference type="GO" id="GO:0009097">
    <property type="term" value="P:isoleucine biosynthetic process"/>
    <property type="evidence" value="ECO:0007669"/>
    <property type="project" value="TreeGrafter"/>
</dbReference>
<dbReference type="GO" id="GO:0050660">
    <property type="term" value="F:flavin adenine dinucleotide binding"/>
    <property type="evidence" value="ECO:0007669"/>
    <property type="project" value="TreeGrafter"/>
</dbReference>
<feature type="domain" description="Thiamine pyrophosphate enzyme TPP-binding" evidence="6">
    <location>
        <begin position="392"/>
        <end position="543"/>
    </location>
</feature>
<accession>A0A381N3H6</accession>
<dbReference type="InterPro" id="IPR012001">
    <property type="entry name" value="Thiamin_PyroP_enz_TPP-bd_dom"/>
</dbReference>
<evidence type="ECO:0000256" key="2">
    <source>
        <dbReference type="ARBA" id="ARBA00007812"/>
    </source>
</evidence>
<feature type="domain" description="Thiamine pyrophosphate enzyme central" evidence="5">
    <location>
        <begin position="196"/>
        <end position="331"/>
    </location>
</feature>
<name>A0A381N3H6_9ZZZZ</name>
<dbReference type="InterPro" id="IPR045229">
    <property type="entry name" value="TPP_enz"/>
</dbReference>
<dbReference type="Gene3D" id="3.40.50.1220">
    <property type="entry name" value="TPP-binding domain"/>
    <property type="match status" value="1"/>
</dbReference>